<keyword evidence="1" id="KW-0378">Hydrolase</keyword>
<keyword evidence="1" id="KW-0540">Nuclease</keyword>
<dbReference type="Pfam" id="PF10117">
    <property type="entry name" value="McrBC"/>
    <property type="match status" value="1"/>
</dbReference>
<keyword evidence="2" id="KW-1185">Reference proteome</keyword>
<dbReference type="GO" id="GO:0004519">
    <property type="term" value="F:endonuclease activity"/>
    <property type="evidence" value="ECO:0007669"/>
    <property type="project" value="UniProtKB-KW"/>
</dbReference>
<evidence type="ECO:0000313" key="2">
    <source>
        <dbReference type="Proteomes" id="UP000307000"/>
    </source>
</evidence>
<dbReference type="EMBL" id="CP034412">
    <property type="protein sequence ID" value="QCY46610.1"/>
    <property type="molecule type" value="Genomic_DNA"/>
</dbReference>
<evidence type="ECO:0000313" key="1">
    <source>
        <dbReference type="EMBL" id="QCY46610.1"/>
    </source>
</evidence>
<dbReference type="REBASE" id="314688">
    <property type="entry name" value="Gcr259McrBCP"/>
</dbReference>
<name>A0A5B7WTP6_9MICC</name>
<gene>
    <name evidence="1" type="primary">mcrC</name>
    <name evidence="1" type="ORF">GcLGCM259_0854</name>
</gene>
<dbReference type="AlphaFoldDB" id="A0A5B7WTP6"/>
<organism evidence="1 2">
    <name type="scientific">Glutamicibacter creatinolyticus</name>
    <dbReference type="NCBI Taxonomy" id="162496"/>
    <lineage>
        <taxon>Bacteria</taxon>
        <taxon>Bacillati</taxon>
        <taxon>Actinomycetota</taxon>
        <taxon>Actinomycetes</taxon>
        <taxon>Micrococcales</taxon>
        <taxon>Micrococcaceae</taxon>
        <taxon>Glutamicibacter</taxon>
    </lineage>
</organism>
<dbReference type="RefSeq" id="WP_138925894.1">
    <property type="nucleotide sequence ID" value="NZ_CP034412.1"/>
</dbReference>
<accession>A0A5B7WTP6</accession>
<keyword evidence="1" id="KW-0255">Endonuclease</keyword>
<dbReference type="Proteomes" id="UP000307000">
    <property type="component" value="Chromosome"/>
</dbReference>
<dbReference type="InterPro" id="IPR019292">
    <property type="entry name" value="McrC"/>
</dbReference>
<dbReference type="PANTHER" id="PTHR38733">
    <property type="entry name" value="PROTEIN MCRC"/>
    <property type="match status" value="1"/>
</dbReference>
<dbReference type="PANTHER" id="PTHR38733:SF1">
    <property type="entry name" value="TYPE IV METHYL-DIRECTED RESTRICTION ENZYME ECOKMCRBC"/>
    <property type="match status" value="1"/>
</dbReference>
<sequence length="413" mass="45763">MNEPQLKHVVLDELATSSEHLNLDDITRQALQQTKLVTVVPAPANRWMMLPNGYVGAVQFGELLVEVRPKERVGVSQLLFLLSYAKDPGFRPENVEASSTNDLWPAMGETFARLSEQAIAQGVLHGYRSVDDSERTLRGRIRMSDQLARHPGMMFPLEVTYDEFTTDIPENRILKAATYRLLLLPGLGADVRQRLERVASRLAEVSPLAAGVGRPAWQPTRRNSRYIPALRIAELVLENLVAEARHGRLRVAAFVVNMAKVFEDFISIALAQALTQFDVAPQTQVGYKLDAPRMDGASRVDIRPDIVLMRDRAPVLALDAKYKAESSSGQHANADYYQMLAYATALGLGHIWLVYAGKGEPLSRRIINSGVCIHEYPLDLSSAPQQVLTRIHDLALTCMRTLNAPHAAAISTA</sequence>
<protein>
    <submittedName>
        <fullName evidence="1">McrBC restriction endonuclease system protein McrC</fullName>
    </submittedName>
</protein>
<reference evidence="1 2" key="1">
    <citation type="submission" date="2018-12" db="EMBL/GenBank/DDBJ databases">
        <title>Complete Genome Sequence of Glutamicibacter creatinolyticus strain LGCM259,isolated from an abscess of a 12-year-old mare in Italy.</title>
        <authorList>
            <person name="Santos R.G."/>
            <person name="Silva A.L."/>
            <person name="Seyffert N."/>
            <person name="Castro T.L.P."/>
            <person name="Attili A.R."/>
            <person name="Rifici C."/>
            <person name="Mazzullo G."/>
            <person name="Brenig B."/>
            <person name="Venanzi F."/>
            <person name="Azevedo V."/>
        </authorList>
    </citation>
    <scope>NUCLEOTIDE SEQUENCE [LARGE SCALE GENOMIC DNA]</scope>
    <source>
        <strain evidence="1 2">LGCM 259</strain>
    </source>
</reference>
<dbReference type="KEGG" id="gcr:GcLGCM259_0854"/>
<proteinExistence type="predicted"/>